<dbReference type="AlphaFoldDB" id="A0A1I5GAA2"/>
<dbReference type="GeneID" id="99651864"/>
<proteinExistence type="predicted"/>
<gene>
    <name evidence="1" type="ORF">SAMN04489713_105104</name>
</gene>
<organism evidence="1 2">
    <name type="scientific">Actinomadura madurae</name>
    <dbReference type="NCBI Taxonomy" id="1993"/>
    <lineage>
        <taxon>Bacteria</taxon>
        <taxon>Bacillati</taxon>
        <taxon>Actinomycetota</taxon>
        <taxon>Actinomycetes</taxon>
        <taxon>Streptosporangiales</taxon>
        <taxon>Thermomonosporaceae</taxon>
        <taxon>Actinomadura</taxon>
    </lineage>
</organism>
<reference evidence="1 2" key="1">
    <citation type="submission" date="2016-10" db="EMBL/GenBank/DDBJ databases">
        <authorList>
            <person name="de Groot N.N."/>
        </authorList>
    </citation>
    <scope>NUCLEOTIDE SEQUENCE [LARGE SCALE GENOMIC DNA]</scope>
    <source>
        <strain evidence="1 2">DSM 43067</strain>
    </source>
</reference>
<dbReference type="OrthoDB" id="3449702at2"/>
<evidence type="ECO:0000313" key="2">
    <source>
        <dbReference type="Proteomes" id="UP000183413"/>
    </source>
</evidence>
<dbReference type="STRING" id="1993.SAMN04489713_105104"/>
<evidence type="ECO:0000313" key="1">
    <source>
        <dbReference type="EMBL" id="SFO32819.1"/>
    </source>
</evidence>
<sequence>MAPEALPELPQDEWELTGRLYPESAWMFVWARRVVRDLVGGRVSRFLVGRLEPGSWSVLRGEAEWVAARGANGTASHTASFASAQDAVAYAAAGLAVDENIATHEDLLREQGIVGDIWDDARKRLEWQLTDDGRRLVEKSLDEGRARYGDSGIVLDQVLEHRKGYQVIRPVPRPDGGLFIGRHEFFMAHVHSRLPGDFGASTGEELPENTLLDSYAPADEPYLFTLETPFERRGLSGTGRNNERRFYVVKRPITVYPGFPVKETTIPPQGLQRVKEPSSKGQGYLLPRPLADLVAAGDIIQVTKAEALRIYRGRT</sequence>
<dbReference type="EMBL" id="FOVH01000005">
    <property type="protein sequence ID" value="SFO32819.1"/>
    <property type="molecule type" value="Genomic_DNA"/>
</dbReference>
<dbReference type="Proteomes" id="UP000183413">
    <property type="component" value="Unassembled WGS sequence"/>
</dbReference>
<dbReference type="RefSeq" id="WP_075021430.1">
    <property type="nucleotide sequence ID" value="NZ_CP083237.1"/>
</dbReference>
<keyword evidence="2" id="KW-1185">Reference proteome</keyword>
<name>A0A1I5GAA2_9ACTN</name>
<dbReference type="InParanoid" id="A0A1I5GAA2"/>
<accession>A0A1I5GAA2</accession>
<evidence type="ECO:0008006" key="3">
    <source>
        <dbReference type="Google" id="ProtNLM"/>
    </source>
</evidence>
<protein>
    <recommendedName>
        <fullName evidence="3">DUF4237 domain-containing protein</fullName>
    </recommendedName>
</protein>